<dbReference type="Proteomes" id="UP000054477">
    <property type="component" value="Unassembled WGS sequence"/>
</dbReference>
<feature type="region of interest" description="Disordered" evidence="1">
    <location>
        <begin position="32"/>
        <end position="67"/>
    </location>
</feature>
<evidence type="ECO:0000313" key="3">
    <source>
        <dbReference type="Proteomes" id="UP000054477"/>
    </source>
</evidence>
<proteinExistence type="predicted"/>
<dbReference type="AlphaFoldDB" id="A0A0C9WWD3"/>
<feature type="compositionally biased region" description="Basic and acidic residues" evidence="1">
    <location>
        <begin position="58"/>
        <end position="67"/>
    </location>
</feature>
<reference evidence="3" key="2">
    <citation type="submission" date="2015-01" db="EMBL/GenBank/DDBJ databases">
        <title>Evolutionary Origins and Diversification of the Mycorrhizal Mutualists.</title>
        <authorList>
            <consortium name="DOE Joint Genome Institute"/>
            <consortium name="Mycorrhizal Genomics Consortium"/>
            <person name="Kohler A."/>
            <person name="Kuo A."/>
            <person name="Nagy L.G."/>
            <person name="Floudas D."/>
            <person name="Copeland A."/>
            <person name="Barry K.W."/>
            <person name="Cichocki N."/>
            <person name="Veneault-Fourrey C."/>
            <person name="LaButti K."/>
            <person name="Lindquist E.A."/>
            <person name="Lipzen A."/>
            <person name="Lundell T."/>
            <person name="Morin E."/>
            <person name="Murat C."/>
            <person name="Riley R."/>
            <person name="Ohm R."/>
            <person name="Sun H."/>
            <person name="Tunlid A."/>
            <person name="Henrissat B."/>
            <person name="Grigoriev I.V."/>
            <person name="Hibbett D.S."/>
            <person name="Martin F."/>
        </authorList>
    </citation>
    <scope>NUCLEOTIDE SEQUENCE [LARGE SCALE GENOMIC DNA]</scope>
    <source>
        <strain evidence="3">LaAM-08-1</strain>
    </source>
</reference>
<keyword evidence="3" id="KW-1185">Reference proteome</keyword>
<accession>A0A0C9WWD3</accession>
<gene>
    <name evidence="2" type="ORF">K443DRAFT_13111</name>
</gene>
<dbReference type="HOGENOM" id="CLU_2812785_0_0_1"/>
<dbReference type="EMBL" id="KN838864">
    <property type="protein sequence ID" value="KIJ93118.1"/>
    <property type="molecule type" value="Genomic_DNA"/>
</dbReference>
<organism evidence="2 3">
    <name type="scientific">Laccaria amethystina LaAM-08-1</name>
    <dbReference type="NCBI Taxonomy" id="1095629"/>
    <lineage>
        <taxon>Eukaryota</taxon>
        <taxon>Fungi</taxon>
        <taxon>Dikarya</taxon>
        <taxon>Basidiomycota</taxon>
        <taxon>Agaricomycotina</taxon>
        <taxon>Agaricomycetes</taxon>
        <taxon>Agaricomycetidae</taxon>
        <taxon>Agaricales</taxon>
        <taxon>Agaricineae</taxon>
        <taxon>Hydnangiaceae</taxon>
        <taxon>Laccaria</taxon>
    </lineage>
</organism>
<reference evidence="2 3" key="1">
    <citation type="submission" date="2014-04" db="EMBL/GenBank/DDBJ databases">
        <authorList>
            <consortium name="DOE Joint Genome Institute"/>
            <person name="Kuo A."/>
            <person name="Kohler A."/>
            <person name="Nagy L.G."/>
            <person name="Floudas D."/>
            <person name="Copeland A."/>
            <person name="Barry K.W."/>
            <person name="Cichocki N."/>
            <person name="Veneault-Fourrey C."/>
            <person name="LaButti K."/>
            <person name="Lindquist E.A."/>
            <person name="Lipzen A."/>
            <person name="Lundell T."/>
            <person name="Morin E."/>
            <person name="Murat C."/>
            <person name="Sun H."/>
            <person name="Tunlid A."/>
            <person name="Henrissat B."/>
            <person name="Grigoriev I.V."/>
            <person name="Hibbett D.S."/>
            <person name="Martin F."/>
            <person name="Nordberg H.P."/>
            <person name="Cantor M.N."/>
            <person name="Hua S.X."/>
        </authorList>
    </citation>
    <scope>NUCLEOTIDE SEQUENCE [LARGE SCALE GENOMIC DNA]</scope>
    <source>
        <strain evidence="2 3">LaAM-08-1</strain>
    </source>
</reference>
<sequence>MSRQWHPEPTNEETEQGTVPMIWMLSSTTVHPGWQMSAHGPRSSQPPSTILTAMPPQRHPEPTNEIK</sequence>
<evidence type="ECO:0000313" key="2">
    <source>
        <dbReference type="EMBL" id="KIJ93118.1"/>
    </source>
</evidence>
<evidence type="ECO:0000256" key="1">
    <source>
        <dbReference type="SAM" id="MobiDB-lite"/>
    </source>
</evidence>
<name>A0A0C9WWD3_9AGAR</name>
<protein>
    <submittedName>
        <fullName evidence="2">Uncharacterized protein</fullName>
    </submittedName>
</protein>
<feature type="compositionally biased region" description="Polar residues" evidence="1">
    <location>
        <begin position="42"/>
        <end position="51"/>
    </location>
</feature>